<name>A0A166C1S4_9AGAM</name>
<dbReference type="AlphaFoldDB" id="A0A166C1S4"/>
<gene>
    <name evidence="1" type="ORF">FIBSPDRAFT_960748</name>
</gene>
<protein>
    <submittedName>
        <fullName evidence="1">Uncharacterized protein</fullName>
    </submittedName>
</protein>
<dbReference type="OrthoDB" id="3468019at2759"/>
<proteinExistence type="predicted"/>
<dbReference type="EMBL" id="KV417636">
    <property type="protein sequence ID" value="KZP13202.1"/>
    <property type="molecule type" value="Genomic_DNA"/>
</dbReference>
<evidence type="ECO:0000313" key="2">
    <source>
        <dbReference type="Proteomes" id="UP000076532"/>
    </source>
</evidence>
<sequence length="117" mass="13180">MPNNATLYPTGVTYAPDIPSFADVFMEDAIYEVGKWGSPRPGDILKYMEDLWVRTGGIKHRTEKAFPFGGEDEFMPHGTVSFWAKEDEVEISTDYTGLARLVRQTGALKIYVKEAIE</sequence>
<dbReference type="Proteomes" id="UP000076532">
    <property type="component" value="Unassembled WGS sequence"/>
</dbReference>
<keyword evidence="2" id="KW-1185">Reference proteome</keyword>
<evidence type="ECO:0000313" key="1">
    <source>
        <dbReference type="EMBL" id="KZP13202.1"/>
    </source>
</evidence>
<reference evidence="1 2" key="1">
    <citation type="journal article" date="2016" name="Mol. Biol. Evol.">
        <title>Comparative Genomics of Early-Diverging Mushroom-Forming Fungi Provides Insights into the Origins of Lignocellulose Decay Capabilities.</title>
        <authorList>
            <person name="Nagy L.G."/>
            <person name="Riley R."/>
            <person name="Tritt A."/>
            <person name="Adam C."/>
            <person name="Daum C."/>
            <person name="Floudas D."/>
            <person name="Sun H."/>
            <person name="Yadav J.S."/>
            <person name="Pangilinan J."/>
            <person name="Larsson K.H."/>
            <person name="Matsuura K."/>
            <person name="Barry K."/>
            <person name="Labutti K."/>
            <person name="Kuo R."/>
            <person name="Ohm R.A."/>
            <person name="Bhattacharya S.S."/>
            <person name="Shirouzu T."/>
            <person name="Yoshinaga Y."/>
            <person name="Martin F.M."/>
            <person name="Grigoriev I.V."/>
            <person name="Hibbett D.S."/>
        </authorList>
    </citation>
    <scope>NUCLEOTIDE SEQUENCE [LARGE SCALE GENOMIC DNA]</scope>
    <source>
        <strain evidence="1 2">CBS 109695</strain>
    </source>
</reference>
<accession>A0A166C1S4</accession>
<organism evidence="1 2">
    <name type="scientific">Athelia psychrophila</name>
    <dbReference type="NCBI Taxonomy" id="1759441"/>
    <lineage>
        <taxon>Eukaryota</taxon>
        <taxon>Fungi</taxon>
        <taxon>Dikarya</taxon>
        <taxon>Basidiomycota</taxon>
        <taxon>Agaricomycotina</taxon>
        <taxon>Agaricomycetes</taxon>
        <taxon>Agaricomycetidae</taxon>
        <taxon>Atheliales</taxon>
        <taxon>Atheliaceae</taxon>
        <taxon>Athelia</taxon>
    </lineage>
</organism>